<sequence>MFGIIQNNFFPRLTVRSHRICYIFLLILFVFVNISYRSDEFVDKQSAACAELCPYSSILKRNSIEFNVTHTIRHYPDFVCPQNFRNLADWIFGWPNQFEEHLDITTDDGKRIAPCLPSGSIIYVRIWAIDEFFRIIYPHLQNHFVLITGEGDISSPNDLQYLERSDSKIIHWFGQNGQYDVSRIKKFTHIPIGKSELGQVQVPQEYVPSILPQVQVKVPSTLPKVQVQAPGILLQVQVPSTLPQVQVQVPSTSSKYLYLYFLLEEVQKVQVQILAS</sequence>
<keyword evidence="1" id="KW-0812">Transmembrane</keyword>
<gene>
    <name evidence="2" type="ORF">BJG266_LOCUS43988</name>
    <name evidence="3" type="ORF">QVE165_LOCUS60928</name>
</gene>
<comment type="caution">
    <text evidence="3">The sequence shown here is derived from an EMBL/GenBank/DDBJ whole genome shotgun (WGS) entry which is preliminary data.</text>
</comment>
<protein>
    <submittedName>
        <fullName evidence="3">Uncharacterized protein</fullName>
    </submittedName>
</protein>
<keyword evidence="1" id="KW-0472">Membrane</keyword>
<name>A0A816EPE3_9BILA</name>
<keyword evidence="1" id="KW-1133">Transmembrane helix</keyword>
<evidence type="ECO:0000313" key="3">
    <source>
        <dbReference type="EMBL" id="CAF1648648.1"/>
    </source>
</evidence>
<proteinExistence type="predicted"/>
<reference evidence="3" key="1">
    <citation type="submission" date="2021-02" db="EMBL/GenBank/DDBJ databases">
        <authorList>
            <person name="Nowell W R."/>
        </authorList>
    </citation>
    <scope>NUCLEOTIDE SEQUENCE</scope>
</reference>
<dbReference type="EMBL" id="CAJNOI010003370">
    <property type="protein sequence ID" value="CAF1515735.1"/>
    <property type="molecule type" value="Genomic_DNA"/>
</dbReference>
<dbReference type="OrthoDB" id="10052759at2759"/>
<dbReference type="AlphaFoldDB" id="A0A816EPE3"/>
<evidence type="ECO:0000313" key="2">
    <source>
        <dbReference type="EMBL" id="CAF1515735.1"/>
    </source>
</evidence>
<evidence type="ECO:0000256" key="1">
    <source>
        <dbReference type="SAM" id="Phobius"/>
    </source>
</evidence>
<dbReference type="Proteomes" id="UP000663832">
    <property type="component" value="Unassembled WGS sequence"/>
</dbReference>
<accession>A0A816EPE3</accession>
<feature type="transmembrane region" description="Helical" evidence="1">
    <location>
        <begin position="20"/>
        <end position="36"/>
    </location>
</feature>
<keyword evidence="4" id="KW-1185">Reference proteome</keyword>
<dbReference type="EMBL" id="CAJNOM010003721">
    <property type="protein sequence ID" value="CAF1648648.1"/>
    <property type="molecule type" value="Genomic_DNA"/>
</dbReference>
<dbReference type="Proteomes" id="UP000663877">
    <property type="component" value="Unassembled WGS sequence"/>
</dbReference>
<evidence type="ECO:0000313" key="4">
    <source>
        <dbReference type="Proteomes" id="UP000663832"/>
    </source>
</evidence>
<organism evidence="3 4">
    <name type="scientific">Adineta steineri</name>
    <dbReference type="NCBI Taxonomy" id="433720"/>
    <lineage>
        <taxon>Eukaryota</taxon>
        <taxon>Metazoa</taxon>
        <taxon>Spiralia</taxon>
        <taxon>Gnathifera</taxon>
        <taxon>Rotifera</taxon>
        <taxon>Eurotatoria</taxon>
        <taxon>Bdelloidea</taxon>
        <taxon>Adinetida</taxon>
        <taxon>Adinetidae</taxon>
        <taxon>Adineta</taxon>
    </lineage>
</organism>